<feature type="domain" description="LysM" evidence="2">
    <location>
        <begin position="160"/>
        <end position="209"/>
    </location>
</feature>
<evidence type="ECO:0000256" key="1">
    <source>
        <dbReference type="SAM" id="MobiDB-lite"/>
    </source>
</evidence>
<dbReference type="SMART" id="SM00257">
    <property type="entry name" value="LysM"/>
    <property type="match status" value="2"/>
</dbReference>
<dbReference type="Gene3D" id="1.10.530.10">
    <property type="match status" value="1"/>
</dbReference>
<feature type="compositionally biased region" description="Low complexity" evidence="1">
    <location>
        <begin position="124"/>
        <end position="157"/>
    </location>
</feature>
<dbReference type="SUPFAM" id="SSF54106">
    <property type="entry name" value="LysM domain"/>
    <property type="match status" value="1"/>
</dbReference>
<evidence type="ECO:0000259" key="2">
    <source>
        <dbReference type="PROSITE" id="PS51782"/>
    </source>
</evidence>
<dbReference type="Pfam" id="PF01476">
    <property type="entry name" value="LysM"/>
    <property type="match status" value="2"/>
</dbReference>
<dbReference type="PANTHER" id="PTHR34700:SF4">
    <property type="entry name" value="PHAGE-LIKE ELEMENT PBSX PROTEIN XKDP"/>
    <property type="match status" value="1"/>
</dbReference>
<name>A0A2M7G4W6_9BACT</name>
<dbReference type="InterPro" id="IPR036779">
    <property type="entry name" value="LysM_dom_sf"/>
</dbReference>
<evidence type="ECO:0000313" key="4">
    <source>
        <dbReference type="Proteomes" id="UP000231019"/>
    </source>
</evidence>
<dbReference type="Pfam" id="PF01464">
    <property type="entry name" value="SLT"/>
    <property type="match status" value="1"/>
</dbReference>
<protein>
    <recommendedName>
        <fullName evidence="2">LysM domain-containing protein</fullName>
    </recommendedName>
</protein>
<dbReference type="Proteomes" id="UP000231019">
    <property type="component" value="Unassembled WGS sequence"/>
</dbReference>
<dbReference type="CDD" id="cd00118">
    <property type="entry name" value="LysM"/>
    <property type="match status" value="1"/>
</dbReference>
<feature type="compositionally biased region" description="Polar residues" evidence="1">
    <location>
        <begin position="48"/>
        <end position="58"/>
    </location>
</feature>
<dbReference type="EMBL" id="PFFQ01000032">
    <property type="protein sequence ID" value="PIW16948.1"/>
    <property type="molecule type" value="Genomic_DNA"/>
</dbReference>
<dbReference type="Gene3D" id="3.10.350.10">
    <property type="entry name" value="LysM domain"/>
    <property type="match status" value="2"/>
</dbReference>
<feature type="compositionally biased region" description="Polar residues" evidence="1">
    <location>
        <begin position="1"/>
        <end position="28"/>
    </location>
</feature>
<dbReference type="InterPro" id="IPR008258">
    <property type="entry name" value="Transglycosylase_SLT_dom_1"/>
</dbReference>
<dbReference type="AlphaFoldDB" id="A0A2M7G4W6"/>
<accession>A0A2M7G4W6</accession>
<evidence type="ECO:0000313" key="3">
    <source>
        <dbReference type="EMBL" id="PIW16948.1"/>
    </source>
</evidence>
<proteinExistence type="predicted"/>
<feature type="region of interest" description="Disordered" evidence="1">
    <location>
        <begin position="114"/>
        <end position="163"/>
    </location>
</feature>
<comment type="caution">
    <text evidence="3">The sequence shown here is derived from an EMBL/GenBank/DDBJ whole genome shotgun (WGS) entry which is preliminary data.</text>
</comment>
<feature type="compositionally biased region" description="Low complexity" evidence="1">
    <location>
        <begin position="29"/>
        <end position="42"/>
    </location>
</feature>
<dbReference type="CDD" id="cd00254">
    <property type="entry name" value="LT-like"/>
    <property type="match status" value="1"/>
</dbReference>
<dbReference type="InterPro" id="IPR052196">
    <property type="entry name" value="Bact_Kbp"/>
</dbReference>
<feature type="region of interest" description="Disordered" evidence="1">
    <location>
        <begin position="210"/>
        <end position="235"/>
    </location>
</feature>
<dbReference type="PROSITE" id="PS51782">
    <property type="entry name" value="LYSM"/>
    <property type="match status" value="2"/>
</dbReference>
<sequence>MPNIHNSNSPITVQPQTPLSFPAQTSPVQANTQEQTPAAATAPKDQFNLGSLSGTQTSPHFTEYQVKRGDTLSKIAQKQWGSSENYLDIFEANKDVLRNPNDLHIGMTLKIPTPPNSVDFPTGTPAAETPAAETPAAETPAAETPAAETPAAETPAPQFQEVTVKPGESLSILALRHLGNSERYPEIFEANKDILRTPESLRAGMTLKIPVSSDRPSDETNGASDVTGVGNLDTEGMTPRAAELYEALKGYQAHHSELGHTNRTRTTDAEMREIAVELDKAGEAFGVDPKVMLAVYAHESGGFNPRARSSTGAGGLGQLTGVAIRQVHYMAGMAKGQQGREPYTQYRDNFIASETNINQRFNIKQNIWTSTAYMAYEIQDRNNGNVQRALARYGDPNVATYGNKVNAEYATLFGSRLF</sequence>
<feature type="region of interest" description="Disordered" evidence="1">
    <location>
        <begin position="1"/>
        <end position="58"/>
    </location>
</feature>
<dbReference type="InterPro" id="IPR023346">
    <property type="entry name" value="Lysozyme-like_dom_sf"/>
</dbReference>
<dbReference type="PANTHER" id="PTHR34700">
    <property type="entry name" value="POTASSIUM BINDING PROTEIN KBP"/>
    <property type="match status" value="1"/>
</dbReference>
<dbReference type="InterPro" id="IPR018392">
    <property type="entry name" value="LysM"/>
</dbReference>
<reference evidence="3 4" key="1">
    <citation type="submission" date="2017-09" db="EMBL/GenBank/DDBJ databases">
        <title>Depth-based differentiation of microbial function through sediment-hosted aquifers and enrichment of novel symbionts in the deep terrestrial subsurface.</title>
        <authorList>
            <person name="Probst A.J."/>
            <person name="Ladd B."/>
            <person name="Jarett J.K."/>
            <person name="Geller-Mcgrath D.E."/>
            <person name="Sieber C.M."/>
            <person name="Emerson J.B."/>
            <person name="Anantharaman K."/>
            <person name="Thomas B.C."/>
            <person name="Malmstrom R."/>
            <person name="Stieglmeier M."/>
            <person name="Klingl A."/>
            <person name="Woyke T."/>
            <person name="Ryan C.M."/>
            <person name="Banfield J.F."/>
        </authorList>
    </citation>
    <scope>NUCLEOTIDE SEQUENCE [LARGE SCALE GENOMIC DNA]</scope>
    <source>
        <strain evidence="3">CG17_big_fil_post_rev_8_21_14_2_50_48_46</strain>
    </source>
</reference>
<dbReference type="SUPFAM" id="SSF53955">
    <property type="entry name" value="Lysozyme-like"/>
    <property type="match status" value="1"/>
</dbReference>
<feature type="domain" description="LysM" evidence="2">
    <location>
        <begin position="62"/>
        <end position="111"/>
    </location>
</feature>
<organism evidence="3 4">
    <name type="scientific">bacterium (Candidatus Blackallbacteria) CG17_big_fil_post_rev_8_21_14_2_50_48_46</name>
    <dbReference type="NCBI Taxonomy" id="2014261"/>
    <lineage>
        <taxon>Bacteria</taxon>
        <taxon>Candidatus Blackallbacteria</taxon>
    </lineage>
</organism>
<gene>
    <name evidence="3" type="ORF">COW36_10760</name>
</gene>